<sequence>MGKLFFVTFHIVWNLRFWSTFSSMVHHPKTKKFYCKFCKKHQVHKVAQASRGEERKCALGRRRYDRKQEGFVGRVKPLLRRSKKTSKKISLRFTCQGCKKSSMYCLGRLRKFEWMTDKKKKHAEPTW</sequence>
<evidence type="ECO:0000256" key="1">
    <source>
        <dbReference type="ARBA" id="ARBA00009364"/>
    </source>
</evidence>
<dbReference type="InterPro" id="IPR011332">
    <property type="entry name" value="Ribosomal_zn-bd"/>
</dbReference>
<dbReference type="Pfam" id="PF00935">
    <property type="entry name" value="Ribosomal_L44"/>
    <property type="match status" value="1"/>
</dbReference>
<keyword evidence="2 5" id="KW-0689">Ribosomal protein</keyword>
<dbReference type="GO" id="GO:0005840">
    <property type="term" value="C:ribosome"/>
    <property type="evidence" value="ECO:0007669"/>
    <property type="project" value="UniProtKB-KW"/>
</dbReference>
<dbReference type="InterPro" id="IPR053708">
    <property type="entry name" value="Ribosomal_LSU_eL42"/>
</dbReference>
<reference evidence="5 6" key="1">
    <citation type="submission" date="2024-04" db="EMBL/GenBank/DDBJ databases">
        <title>Tritrichomonas musculus Genome.</title>
        <authorList>
            <person name="Alves-Ferreira E."/>
            <person name="Grigg M."/>
            <person name="Lorenzi H."/>
            <person name="Galac M."/>
        </authorList>
    </citation>
    <scope>NUCLEOTIDE SEQUENCE [LARGE SCALE GENOMIC DNA]</scope>
    <source>
        <strain evidence="5 6">EAF2021</strain>
    </source>
</reference>
<evidence type="ECO:0000313" key="5">
    <source>
        <dbReference type="EMBL" id="KAK8893317.1"/>
    </source>
</evidence>
<keyword evidence="3" id="KW-0687">Ribonucleoprotein</keyword>
<proteinExistence type="inferred from homology"/>
<dbReference type="InterPro" id="IPR000552">
    <property type="entry name" value="Ribosomal_eL44"/>
</dbReference>
<dbReference type="Proteomes" id="UP001470230">
    <property type="component" value="Unassembled WGS sequence"/>
</dbReference>
<evidence type="ECO:0000256" key="3">
    <source>
        <dbReference type="ARBA" id="ARBA00023274"/>
    </source>
</evidence>
<keyword evidence="4" id="KW-0732">Signal</keyword>
<keyword evidence="6" id="KW-1185">Reference proteome</keyword>
<dbReference type="Gene3D" id="3.10.450.80">
    <property type="match status" value="1"/>
</dbReference>
<comment type="similarity">
    <text evidence="1">Belongs to the eukaryotic ribosomal protein eL42 family.</text>
</comment>
<comment type="caution">
    <text evidence="5">The sequence shown here is derived from an EMBL/GenBank/DDBJ whole genome shotgun (WGS) entry which is preliminary data.</text>
</comment>
<gene>
    <name evidence="5" type="ORF">M9Y10_021734</name>
</gene>
<evidence type="ECO:0000256" key="2">
    <source>
        <dbReference type="ARBA" id="ARBA00022980"/>
    </source>
</evidence>
<feature type="chain" id="PRO_5045325124" evidence="4">
    <location>
        <begin position="23"/>
        <end position="127"/>
    </location>
</feature>
<protein>
    <submittedName>
        <fullName evidence="5">60S ribosomal protein L36-A</fullName>
    </submittedName>
</protein>
<evidence type="ECO:0000256" key="4">
    <source>
        <dbReference type="SAM" id="SignalP"/>
    </source>
</evidence>
<accession>A0ABR2KQ94</accession>
<evidence type="ECO:0000313" key="6">
    <source>
        <dbReference type="Proteomes" id="UP001470230"/>
    </source>
</evidence>
<name>A0ABR2KQ94_9EUKA</name>
<organism evidence="5 6">
    <name type="scientific">Tritrichomonas musculus</name>
    <dbReference type="NCBI Taxonomy" id="1915356"/>
    <lineage>
        <taxon>Eukaryota</taxon>
        <taxon>Metamonada</taxon>
        <taxon>Parabasalia</taxon>
        <taxon>Tritrichomonadida</taxon>
        <taxon>Tritrichomonadidae</taxon>
        <taxon>Tritrichomonas</taxon>
    </lineage>
</organism>
<dbReference type="EMBL" id="JAPFFF010000003">
    <property type="protein sequence ID" value="KAK8893317.1"/>
    <property type="molecule type" value="Genomic_DNA"/>
</dbReference>
<dbReference type="SUPFAM" id="SSF57829">
    <property type="entry name" value="Zn-binding ribosomal proteins"/>
    <property type="match status" value="1"/>
</dbReference>
<feature type="signal peptide" evidence="4">
    <location>
        <begin position="1"/>
        <end position="22"/>
    </location>
</feature>
<dbReference type="PANTHER" id="PTHR10369">
    <property type="entry name" value="60S RIBOSOMAL PROTEIN L36A/L44"/>
    <property type="match status" value="1"/>
</dbReference>